<protein>
    <submittedName>
        <fullName evidence="1">Uncharacterized protein</fullName>
    </submittedName>
</protein>
<proteinExistence type="predicted"/>
<sequence length="193" mass="20213">MRFLADDTDDQSGLLPTTPAKQLISSTLRACSVASPVRFRVVPTAPTAACCNSSVAEKLVRISDPQESPVVHTPKLETCEATQTGTATSLGSPGLAWLAWQVPWPVDRAKPKRQMTVPPRARQSQACLPARQEPREIGAGGSDAGKQATGSAVPRRRAPSLEIKQSKSGAAKKGVPLAACSSGTTGYVAVNAR</sequence>
<evidence type="ECO:0000313" key="1">
    <source>
        <dbReference type="EMBL" id="KAJ2989714.1"/>
    </source>
</evidence>
<keyword evidence="2" id="KW-1185">Reference proteome</keyword>
<comment type="caution">
    <text evidence="1">The sequence shown here is derived from an EMBL/GenBank/DDBJ whole genome shotgun (WGS) entry which is preliminary data.</text>
</comment>
<organism evidence="1 2">
    <name type="scientific">Trametes sanguinea</name>
    <dbReference type="NCBI Taxonomy" id="158606"/>
    <lineage>
        <taxon>Eukaryota</taxon>
        <taxon>Fungi</taxon>
        <taxon>Dikarya</taxon>
        <taxon>Basidiomycota</taxon>
        <taxon>Agaricomycotina</taxon>
        <taxon>Agaricomycetes</taxon>
        <taxon>Polyporales</taxon>
        <taxon>Polyporaceae</taxon>
        <taxon>Trametes</taxon>
    </lineage>
</organism>
<dbReference type="EMBL" id="JANSHE010002746">
    <property type="protein sequence ID" value="KAJ2989714.1"/>
    <property type="molecule type" value="Genomic_DNA"/>
</dbReference>
<dbReference type="Proteomes" id="UP001144978">
    <property type="component" value="Unassembled WGS sequence"/>
</dbReference>
<reference evidence="1" key="1">
    <citation type="submission" date="2022-08" db="EMBL/GenBank/DDBJ databases">
        <title>Genome Sequence of Pycnoporus sanguineus.</title>
        <authorList>
            <person name="Buettner E."/>
        </authorList>
    </citation>
    <scope>NUCLEOTIDE SEQUENCE</scope>
    <source>
        <strain evidence="1">CG-C14</strain>
    </source>
</reference>
<evidence type="ECO:0000313" key="2">
    <source>
        <dbReference type="Proteomes" id="UP001144978"/>
    </source>
</evidence>
<name>A0ACC1PDU8_9APHY</name>
<gene>
    <name evidence="1" type="ORF">NUW54_g8694</name>
</gene>
<accession>A0ACC1PDU8</accession>